<reference evidence="2 3" key="1">
    <citation type="submission" date="2019-06" db="EMBL/GenBank/DDBJ databases">
        <title>Genomic Encyclopedia of Type Strains, Phase IV (KMG-V): Genome sequencing to study the core and pangenomes of soil and plant-associated prokaryotes.</title>
        <authorList>
            <person name="Whitman W."/>
        </authorList>
    </citation>
    <scope>NUCLEOTIDE SEQUENCE [LARGE SCALE GENOMIC DNA]</scope>
    <source>
        <strain evidence="2 3">BR 10556</strain>
    </source>
</reference>
<comment type="caution">
    <text evidence="2">The sequence shown here is derived from an EMBL/GenBank/DDBJ whole genome shotgun (WGS) entry which is preliminary data.</text>
</comment>
<dbReference type="EMBL" id="VITW01000009">
    <property type="protein sequence ID" value="TWB69551.1"/>
    <property type="molecule type" value="Genomic_DNA"/>
</dbReference>
<evidence type="ECO:0000256" key="1">
    <source>
        <dbReference type="SAM" id="MobiDB-lite"/>
    </source>
</evidence>
<dbReference type="Proteomes" id="UP000315914">
    <property type="component" value="Unassembled WGS sequence"/>
</dbReference>
<gene>
    <name evidence="2" type="ORF">FBZ95_109147</name>
</gene>
<sequence>MPAGDKASRKPQTEMFEASEEKACSIIEKSRRSRRGLSQAPKMSESKHITFEIVGVQLVVVND</sequence>
<evidence type="ECO:0000313" key="2">
    <source>
        <dbReference type="EMBL" id="TWB69551.1"/>
    </source>
</evidence>
<proteinExistence type="predicted"/>
<evidence type="ECO:0000313" key="3">
    <source>
        <dbReference type="Proteomes" id="UP000315914"/>
    </source>
</evidence>
<dbReference type="AlphaFoldDB" id="A0A560JEB4"/>
<organism evidence="2 3">
    <name type="scientific">Bradyrhizobium sacchari</name>
    <dbReference type="NCBI Taxonomy" id="1399419"/>
    <lineage>
        <taxon>Bacteria</taxon>
        <taxon>Pseudomonadati</taxon>
        <taxon>Pseudomonadota</taxon>
        <taxon>Alphaproteobacteria</taxon>
        <taxon>Hyphomicrobiales</taxon>
        <taxon>Nitrobacteraceae</taxon>
        <taxon>Bradyrhizobium</taxon>
    </lineage>
</organism>
<name>A0A560JEB4_9BRAD</name>
<protein>
    <submittedName>
        <fullName evidence="2">Uncharacterized protein</fullName>
    </submittedName>
</protein>
<keyword evidence="3" id="KW-1185">Reference proteome</keyword>
<feature type="compositionally biased region" description="Basic and acidic residues" evidence="1">
    <location>
        <begin position="1"/>
        <end position="12"/>
    </location>
</feature>
<feature type="region of interest" description="Disordered" evidence="1">
    <location>
        <begin position="1"/>
        <end position="44"/>
    </location>
</feature>
<accession>A0A560JEB4</accession>